<sequence length="1383" mass="152734">MSRRHVTRGAKRGGGAHQEDYTSDDAQPTKAAAAQPPQRPANHPSGGPAPGFAAAPGGGGGAAVGSLRDLLESLRFDMDSGAKGSDAEKMDGINEDGEERGVFGEDSEQNMNAEGHHHPPHVKNVNHDYGFAGGEDDDDGENGMGTNPNMNNEEDSFSGGSDVSDDSEEDSVKSYEDAGYDNEEDYLFDQYGGIGGTAEERAELAEALMHTLNVGPMADDLFYEEVAMCFLRCRERHRMRTWREELRERKRQKRREAKRLKRRKMKRQQQQGGHHRHASSGGKEMGVSGSEGVSARIAKMNMRDEGGPVDSEYEPHDDDSVDHISEGMRNVNVESDFEDVKKSRRRRGMSRGEEHDRDTADDASVPSDTSPLYSSDRGDDDDDSFMQGPNKKGMSSNTSDEDEADGARRSSMYNFVDENEADELLDDDSIESEFSAEDVDEYKRRSEADMENDYEDDTAYGVNGYNEETPRNEDPVFRVDLTSGQNKKAQTKKGGRYPPPPPPPPPPPRGGHAEHHYEHGSPMDVDDEFVGLSYEEKIALGARKAAEESALKNDHESLRKDFAVGQSDDEKKGQKSKHRPGQRPSMLHKRDKTFFGFDDTVAEESNLTPDDGQGNAKRQQVAMLRDEGRSYYINGAYRDSVLRYTEAASVHTDNFQVLHNTANDETLAALYGNRAAALMMTGAYLGAAADCNRALQCTSVDSNAGSFESGPAFRSKILCRMARALLKAGNVWEADKAFNSAVEAAKEALALVNRAGSGPDETRAAEKILSQSMTDATLGLSDVKRYREALDGATKISADNKGGNFAADRRNSVQLLMFINSALSVSPGSMELHERKVNALAALKRWAELGNHCERLAAEMVKIDGVFKGDLAPLNPFPDIKHATSLKPDFFERNPDDVSDPASLRILSPKAVCDAVMRLPNGILPLYLRSLRLEERYTEAAKAGANIETHMSNSKHKGSRGNVPMPWLANERDKLRRTMSWKEKGDTLFRNGDYERAASKYAACLGIDGDTSEYSQNPLENEDAGGRLHAVLHCNRAACLMALKKYREAVKECTASLRIHTHYMKAMLRRGRCFARIRQYQEAVAEYERYIGLVDDAKRSPQNSINSNAACTFDRPADITQSEYSKAKQELADVKKSMEQAASNAQAQQTKQTEQQQWYNDNFRKAAATNAAQRRKEAPAGPNKNTAYARKQQWDASGANTRRAWDQFGGTSPKKHGQKKSSKDAPSGGGTSGPSANRGSQNKQQQAPPAASKDVVHCHYAVLEIQMTASSAEIKKAYHKMALKYHPDKNSEEGAADIFRRVKLAYEVLGNDQTRISYDAERRRRLLYSLKLDVPFASLFAPYSKSNSTTVGMPRAEAITIGYNSRPMVDVEHVVNEVLADGP</sequence>
<dbReference type="Gene3D" id="1.10.287.110">
    <property type="entry name" value="DnaJ domain"/>
    <property type="match status" value="1"/>
</dbReference>
<reference evidence="3 4" key="2">
    <citation type="journal article" date="2008" name="Nature">
        <title>The Phaeodactylum genome reveals the evolutionary history of diatom genomes.</title>
        <authorList>
            <person name="Bowler C."/>
            <person name="Allen A.E."/>
            <person name="Badger J.H."/>
            <person name="Grimwood J."/>
            <person name="Jabbari K."/>
            <person name="Kuo A."/>
            <person name="Maheswari U."/>
            <person name="Martens C."/>
            <person name="Maumus F."/>
            <person name="Otillar R.P."/>
            <person name="Rayko E."/>
            <person name="Salamov A."/>
            <person name="Vandepoele K."/>
            <person name="Beszteri B."/>
            <person name="Gruber A."/>
            <person name="Heijde M."/>
            <person name="Katinka M."/>
            <person name="Mock T."/>
            <person name="Valentin K."/>
            <person name="Verret F."/>
            <person name="Berges J.A."/>
            <person name="Brownlee C."/>
            <person name="Cadoret J.P."/>
            <person name="Chiovitti A."/>
            <person name="Choi C.J."/>
            <person name="Coesel S."/>
            <person name="De Martino A."/>
            <person name="Detter J.C."/>
            <person name="Durkin C."/>
            <person name="Falciatore A."/>
            <person name="Fournet J."/>
            <person name="Haruta M."/>
            <person name="Huysman M.J."/>
            <person name="Jenkins B.D."/>
            <person name="Jiroutova K."/>
            <person name="Jorgensen R.E."/>
            <person name="Joubert Y."/>
            <person name="Kaplan A."/>
            <person name="Kroger N."/>
            <person name="Kroth P.G."/>
            <person name="La Roche J."/>
            <person name="Lindquist E."/>
            <person name="Lommer M."/>
            <person name="Martin-Jezequel V."/>
            <person name="Lopez P.J."/>
            <person name="Lucas S."/>
            <person name="Mangogna M."/>
            <person name="McGinnis K."/>
            <person name="Medlin L.K."/>
            <person name="Montsant A."/>
            <person name="Oudot-Le Secq M.P."/>
            <person name="Napoli C."/>
            <person name="Obornik M."/>
            <person name="Parker M.S."/>
            <person name="Petit J.L."/>
            <person name="Porcel B.M."/>
            <person name="Poulsen N."/>
            <person name="Robison M."/>
            <person name="Rychlewski L."/>
            <person name="Rynearson T.A."/>
            <person name="Schmutz J."/>
            <person name="Shapiro H."/>
            <person name="Siaut M."/>
            <person name="Stanley M."/>
            <person name="Sussman M.R."/>
            <person name="Taylor A.R."/>
            <person name="Vardi A."/>
            <person name="von Dassow P."/>
            <person name="Vyverman W."/>
            <person name="Willis A."/>
            <person name="Wyrwicz L.S."/>
            <person name="Rokhsar D.S."/>
            <person name="Weissenbach J."/>
            <person name="Armbrust E.V."/>
            <person name="Green B.R."/>
            <person name="Van de Peer Y."/>
            <person name="Grigoriev I.V."/>
        </authorList>
    </citation>
    <scope>NUCLEOTIDE SEQUENCE [LARGE SCALE GENOMIC DNA]</scope>
    <source>
        <strain evidence="3 4">CCMP1335</strain>
    </source>
</reference>
<dbReference type="Pfam" id="PF00226">
    <property type="entry name" value="DnaJ"/>
    <property type="match status" value="1"/>
</dbReference>
<feature type="compositionally biased region" description="Polar residues" evidence="1">
    <location>
        <begin position="1237"/>
        <end position="1247"/>
    </location>
</feature>
<dbReference type="SUPFAM" id="SSF46565">
    <property type="entry name" value="Chaperone J-domain"/>
    <property type="match status" value="1"/>
</dbReference>
<gene>
    <name evidence="3" type="ORF">THAPS_23545</name>
</gene>
<dbReference type="InterPro" id="IPR019734">
    <property type="entry name" value="TPR_rpt"/>
</dbReference>
<feature type="compositionally biased region" description="Basic residues" evidence="1">
    <location>
        <begin position="574"/>
        <end position="589"/>
    </location>
</feature>
<feature type="compositionally biased region" description="Basic and acidic residues" evidence="1">
    <location>
        <begin position="350"/>
        <end position="360"/>
    </location>
</feature>
<reference evidence="3 4" key="1">
    <citation type="journal article" date="2004" name="Science">
        <title>The genome of the diatom Thalassiosira pseudonana: ecology, evolution, and metabolism.</title>
        <authorList>
            <person name="Armbrust E.V."/>
            <person name="Berges J.A."/>
            <person name="Bowler C."/>
            <person name="Green B.R."/>
            <person name="Martinez D."/>
            <person name="Putnam N.H."/>
            <person name="Zhou S."/>
            <person name="Allen A.E."/>
            <person name="Apt K.E."/>
            <person name="Bechner M."/>
            <person name="Brzezinski M.A."/>
            <person name="Chaal B.K."/>
            <person name="Chiovitti A."/>
            <person name="Davis A.K."/>
            <person name="Demarest M.S."/>
            <person name="Detter J.C."/>
            <person name="Glavina T."/>
            <person name="Goodstein D."/>
            <person name="Hadi M.Z."/>
            <person name="Hellsten U."/>
            <person name="Hildebrand M."/>
            <person name="Jenkins B.D."/>
            <person name="Jurka J."/>
            <person name="Kapitonov V.V."/>
            <person name="Kroger N."/>
            <person name="Lau W.W."/>
            <person name="Lane T.W."/>
            <person name="Larimer F.W."/>
            <person name="Lippmeier J.C."/>
            <person name="Lucas S."/>
            <person name="Medina M."/>
            <person name="Montsant A."/>
            <person name="Obornik M."/>
            <person name="Parker M.S."/>
            <person name="Palenik B."/>
            <person name="Pazour G.J."/>
            <person name="Richardson P.M."/>
            <person name="Rynearson T.A."/>
            <person name="Saito M.A."/>
            <person name="Schwartz D.C."/>
            <person name="Thamatrakoln K."/>
            <person name="Valentin K."/>
            <person name="Vardi A."/>
            <person name="Wilkerson F.P."/>
            <person name="Rokhsar D.S."/>
        </authorList>
    </citation>
    <scope>NUCLEOTIDE SEQUENCE [LARGE SCALE GENOMIC DNA]</scope>
    <source>
        <strain evidence="3 4">CCMP1335</strain>
    </source>
</reference>
<feature type="compositionally biased region" description="Acidic residues" evidence="1">
    <location>
        <begin position="449"/>
        <end position="458"/>
    </location>
</feature>
<feature type="compositionally biased region" description="Basic and acidic residues" evidence="1">
    <location>
        <begin position="548"/>
        <end position="573"/>
    </location>
</feature>
<feature type="compositionally biased region" description="Basic residues" evidence="1">
    <location>
        <begin position="1"/>
        <end position="11"/>
    </location>
</feature>
<dbReference type="PANTHER" id="PTHR44200:SF1">
    <property type="entry name" value="DNAJ HOMOLOG SUBFAMILY C MEMBER 7"/>
    <property type="match status" value="1"/>
</dbReference>
<feature type="compositionally biased region" description="Basic and acidic residues" evidence="1">
    <location>
        <begin position="468"/>
        <end position="477"/>
    </location>
</feature>
<dbReference type="GeneID" id="7450685"/>
<dbReference type="SUPFAM" id="SSF101447">
    <property type="entry name" value="Formin homology 2 domain (FH2 domain)"/>
    <property type="match status" value="1"/>
</dbReference>
<dbReference type="KEGG" id="tps:THAPS_23545"/>
<feature type="region of interest" description="Disordered" evidence="1">
    <location>
        <begin position="1168"/>
        <end position="1253"/>
    </location>
</feature>
<dbReference type="InterPro" id="IPR001623">
    <property type="entry name" value="DnaJ_domain"/>
</dbReference>
<dbReference type="InterPro" id="IPR036869">
    <property type="entry name" value="J_dom_sf"/>
</dbReference>
<organism evidence="3 4">
    <name type="scientific">Thalassiosira pseudonana</name>
    <name type="common">Marine diatom</name>
    <name type="synonym">Cyclotella nana</name>
    <dbReference type="NCBI Taxonomy" id="35128"/>
    <lineage>
        <taxon>Eukaryota</taxon>
        <taxon>Sar</taxon>
        <taxon>Stramenopiles</taxon>
        <taxon>Ochrophyta</taxon>
        <taxon>Bacillariophyta</taxon>
        <taxon>Coscinodiscophyceae</taxon>
        <taxon>Thalassiosirophycidae</taxon>
        <taxon>Thalassiosirales</taxon>
        <taxon>Thalassiosiraceae</taxon>
        <taxon>Thalassiosira</taxon>
    </lineage>
</organism>
<dbReference type="InterPro" id="IPR011990">
    <property type="entry name" value="TPR-like_helical_dom_sf"/>
</dbReference>
<evidence type="ECO:0000313" key="4">
    <source>
        <dbReference type="Proteomes" id="UP000001449"/>
    </source>
</evidence>
<proteinExistence type="predicted"/>
<dbReference type="SUPFAM" id="SSF48452">
    <property type="entry name" value="TPR-like"/>
    <property type="match status" value="2"/>
</dbReference>
<dbReference type="PANTHER" id="PTHR44200">
    <property type="entry name" value="DNAJ HOMOLOG SUBFAMILY C MEMBER 7"/>
    <property type="match status" value="1"/>
</dbReference>
<dbReference type="PROSITE" id="PS00636">
    <property type="entry name" value="DNAJ_1"/>
    <property type="match status" value="1"/>
</dbReference>
<dbReference type="InterPro" id="IPR018253">
    <property type="entry name" value="DnaJ_domain_CS"/>
</dbReference>
<feature type="compositionally biased region" description="Low complexity" evidence="1">
    <location>
        <begin position="1145"/>
        <end position="1156"/>
    </location>
</feature>
<dbReference type="InParanoid" id="B5YNH1"/>
<dbReference type="PaxDb" id="35128-Thaps23545"/>
<feature type="region of interest" description="Disordered" evidence="1">
    <location>
        <begin position="78"/>
        <end position="180"/>
    </location>
</feature>
<feature type="region of interest" description="Disordered" evidence="1">
    <location>
        <begin position="548"/>
        <end position="589"/>
    </location>
</feature>
<dbReference type="EMBL" id="CP001160">
    <property type="protein sequence ID" value="ACI64987.1"/>
    <property type="molecule type" value="Genomic_DNA"/>
</dbReference>
<dbReference type="Proteomes" id="UP000001449">
    <property type="component" value="Chromosome 7"/>
</dbReference>
<evidence type="ECO:0000259" key="2">
    <source>
        <dbReference type="PROSITE" id="PS50076"/>
    </source>
</evidence>
<feature type="compositionally biased region" description="Basic and acidic residues" evidence="1">
    <location>
        <begin position="511"/>
        <end position="521"/>
    </location>
</feature>
<dbReference type="HOGENOM" id="CLU_255479_0_0_1"/>
<feature type="compositionally biased region" description="Pro residues" evidence="1">
    <location>
        <begin position="497"/>
        <end position="509"/>
    </location>
</feature>
<protein>
    <recommendedName>
        <fullName evidence="2">J domain-containing protein</fullName>
    </recommendedName>
</protein>
<feature type="domain" description="J" evidence="2">
    <location>
        <begin position="1258"/>
        <end position="1322"/>
    </location>
</feature>
<feature type="compositionally biased region" description="Low complexity" evidence="1">
    <location>
        <begin position="26"/>
        <end position="36"/>
    </location>
</feature>
<dbReference type="eggNOG" id="KOG0714">
    <property type="taxonomic scope" value="Eukaryota"/>
</dbReference>
<feature type="compositionally biased region" description="Basic residues" evidence="1">
    <location>
        <begin position="249"/>
        <end position="278"/>
    </location>
</feature>
<dbReference type="SMART" id="SM00271">
    <property type="entry name" value="DnaJ"/>
    <property type="match status" value="1"/>
</dbReference>
<evidence type="ECO:0000256" key="1">
    <source>
        <dbReference type="SAM" id="MobiDB-lite"/>
    </source>
</evidence>
<dbReference type="RefSeq" id="XP_002296270.1">
    <property type="nucleotide sequence ID" value="XM_002296234.1"/>
</dbReference>
<dbReference type="PRINTS" id="PR00625">
    <property type="entry name" value="JDOMAIN"/>
</dbReference>
<accession>B5YNH1</accession>
<feature type="region of interest" description="Disordered" evidence="1">
    <location>
        <begin position="1135"/>
        <end position="1156"/>
    </location>
</feature>
<dbReference type="SMART" id="SM00028">
    <property type="entry name" value="TPR"/>
    <property type="match status" value="6"/>
</dbReference>
<feature type="compositionally biased region" description="Acidic residues" evidence="1">
    <location>
        <begin position="311"/>
        <end position="320"/>
    </location>
</feature>
<feature type="compositionally biased region" description="Basic and acidic residues" evidence="1">
    <location>
        <begin position="78"/>
        <end position="92"/>
    </location>
</feature>
<dbReference type="InterPro" id="IPR052758">
    <property type="entry name" value="SRC_co-chaperone"/>
</dbReference>
<feature type="compositionally biased region" description="Acidic residues" evidence="1">
    <location>
        <begin position="417"/>
        <end position="440"/>
    </location>
</feature>
<dbReference type="PROSITE" id="PS50076">
    <property type="entry name" value="DNAJ_2"/>
    <property type="match status" value="1"/>
</dbReference>
<feature type="region of interest" description="Disordered" evidence="1">
    <location>
        <begin position="303"/>
        <end position="529"/>
    </location>
</feature>
<dbReference type="eggNOG" id="KOG4234">
    <property type="taxonomic scope" value="Eukaryota"/>
</dbReference>
<name>B5YNH1_THAPS</name>
<keyword evidence="4" id="KW-1185">Reference proteome</keyword>
<evidence type="ECO:0000313" key="3">
    <source>
        <dbReference type="EMBL" id="ACI64987.1"/>
    </source>
</evidence>
<feature type="region of interest" description="Disordered" evidence="1">
    <location>
        <begin position="1"/>
        <end position="65"/>
    </location>
</feature>
<dbReference type="CDD" id="cd06257">
    <property type="entry name" value="DnaJ"/>
    <property type="match status" value="1"/>
</dbReference>
<dbReference type="Gene3D" id="1.25.40.10">
    <property type="entry name" value="Tetratricopeptide repeat domain"/>
    <property type="match status" value="2"/>
</dbReference>
<feature type="region of interest" description="Disordered" evidence="1">
    <location>
        <begin position="247"/>
        <end position="290"/>
    </location>
</feature>